<dbReference type="InterPro" id="IPR051202">
    <property type="entry name" value="Peptidase_C40"/>
</dbReference>
<comment type="similarity">
    <text evidence="1">Belongs to the peptidase C40 family.</text>
</comment>
<organism evidence="8 9">
    <name type="scientific">Anaerococcus tetradius</name>
    <dbReference type="NCBI Taxonomy" id="33036"/>
    <lineage>
        <taxon>Bacteria</taxon>
        <taxon>Bacillati</taxon>
        <taxon>Bacillota</taxon>
        <taxon>Tissierellia</taxon>
        <taxon>Tissierellales</taxon>
        <taxon>Peptoniphilaceae</taxon>
        <taxon>Anaerococcus</taxon>
    </lineage>
</organism>
<dbReference type="PROSITE" id="PS51935">
    <property type="entry name" value="NLPC_P60"/>
    <property type="match status" value="1"/>
</dbReference>
<dbReference type="OrthoDB" id="9812962at2"/>
<feature type="compositionally biased region" description="Polar residues" evidence="5">
    <location>
        <begin position="130"/>
        <end position="154"/>
    </location>
</feature>
<dbReference type="Pfam" id="PF00877">
    <property type="entry name" value="NLPC_P60"/>
    <property type="match status" value="1"/>
</dbReference>
<keyword evidence="6" id="KW-1133">Transmembrane helix</keyword>
<evidence type="ECO:0000256" key="2">
    <source>
        <dbReference type="ARBA" id="ARBA00022670"/>
    </source>
</evidence>
<accession>A0A133KB56</accession>
<evidence type="ECO:0000256" key="4">
    <source>
        <dbReference type="ARBA" id="ARBA00022807"/>
    </source>
</evidence>
<feature type="compositionally biased region" description="Basic and acidic residues" evidence="5">
    <location>
        <begin position="232"/>
        <end position="291"/>
    </location>
</feature>
<protein>
    <submittedName>
        <fullName evidence="8">NlpC/P60 family protein</fullName>
    </submittedName>
</protein>
<gene>
    <name evidence="8" type="ORF">HMPREF3200_01617</name>
</gene>
<feature type="domain" description="NlpC/P60" evidence="7">
    <location>
        <begin position="734"/>
        <end position="859"/>
    </location>
</feature>
<sequence>MDKKLKKDFQKKIIRNRDAPEKNIDSKLVHSDDYTNKIIKTKDRFGDKISEKESKLIHENVLSKDHKQDKLKDFQKAKNKERIRKEVLDNKDKTKETKQSNLEIRADESFKLDEDLDVDFKKVNFDSENSRNINSNKLTTDDISANAQPISNKKASSKRKVLKNYEDKLIHSKDKFQDKINEKESKRIQTSEDKPIEAEKSKRIYRKDKLVKDEVSKNDSNANIDKKRKQKLYQEKKFRDKEKISKEKDKENKLNEVDTDKTFDNPEFKDNNQEFIKDEKETSLKPSEQKKVNKKKTYYKRKNYESDKFTRKKIDDLKNESKKVTPKDSKKAQDVKDFISDKKIGELEKSKSKLKDNILKNKTKGSLSSGVLLSGAKSSELVRDYLSSGSDNTGVESGEKAANVSSKLQHGIRKYKLDKKKKSLKKLSTLDKKIRNRKSKLEFKSGLEDLKKSDSYIKKNRFKKFYQRKQMKSMIAKKHETRLVDRVKKAILSLGKASKELIVRKSKMVLFLVIGLGLMLSIMIGGGSVGMSGLSNSVNSVMTTTYLSQDTVLSEVNQEFSSMEYDLQSQIESVKTSHPGYDEYIINKDGEIGHNTHELLSYITSRCGEVKSASEVKGILKELFDKMYKLDFKEEIEIRTRTVERTRYDSRGNPYTSYEKEEYEYKKLIVTLKKREMDEVVREIFKDYPDNVVHYEALLEAKGNMGDVFGSGNGDLGEIVDNPNFGNPGLAFDSATAKALFNEAEKHIGKRYVFGASGPSNFDCSGFVCWSFTKSGVKRMPRTTAWRIYKDYCNPVSPSEAQPGDIIFFHSTYNSGTPISHVGIYAGNGMMIHAGDPIQYTSINSKYWKSHFYGFGRPR</sequence>
<dbReference type="AlphaFoldDB" id="A0A133KB56"/>
<feature type="compositionally biased region" description="Basic and acidic residues" evidence="5">
    <location>
        <begin position="173"/>
        <end position="217"/>
    </location>
</feature>
<keyword evidence="3" id="KW-0378">Hydrolase</keyword>
<keyword evidence="6" id="KW-0472">Membrane</keyword>
<keyword evidence="9" id="KW-1185">Reference proteome</keyword>
<dbReference type="Proteomes" id="UP000070383">
    <property type="component" value="Unassembled WGS sequence"/>
</dbReference>
<evidence type="ECO:0000256" key="3">
    <source>
        <dbReference type="ARBA" id="ARBA00022801"/>
    </source>
</evidence>
<evidence type="ECO:0000259" key="7">
    <source>
        <dbReference type="PROSITE" id="PS51935"/>
    </source>
</evidence>
<feature type="transmembrane region" description="Helical" evidence="6">
    <location>
        <begin position="509"/>
        <end position="534"/>
    </location>
</feature>
<feature type="compositionally biased region" description="Basic and acidic residues" evidence="5">
    <location>
        <begin position="302"/>
        <end position="333"/>
    </location>
</feature>
<feature type="compositionally biased region" description="Basic residues" evidence="5">
    <location>
        <begin position="292"/>
        <end position="301"/>
    </location>
</feature>
<dbReference type="PANTHER" id="PTHR47053">
    <property type="entry name" value="MUREIN DD-ENDOPEPTIDASE MEPH-RELATED"/>
    <property type="match status" value="1"/>
</dbReference>
<dbReference type="SUPFAM" id="SSF54001">
    <property type="entry name" value="Cysteine proteinases"/>
    <property type="match status" value="1"/>
</dbReference>
<feature type="region of interest" description="Disordered" evidence="5">
    <location>
        <begin position="173"/>
        <end position="333"/>
    </location>
</feature>
<dbReference type="EMBL" id="LRPM01000070">
    <property type="protein sequence ID" value="KWZ76783.1"/>
    <property type="molecule type" value="Genomic_DNA"/>
</dbReference>
<dbReference type="NCBIfam" id="NF045974">
    <property type="entry name" value="conju_CD1108"/>
    <property type="match status" value="1"/>
</dbReference>
<evidence type="ECO:0000313" key="9">
    <source>
        <dbReference type="Proteomes" id="UP000070383"/>
    </source>
</evidence>
<dbReference type="InterPro" id="IPR038765">
    <property type="entry name" value="Papain-like_cys_pep_sf"/>
</dbReference>
<evidence type="ECO:0000256" key="5">
    <source>
        <dbReference type="SAM" id="MobiDB-lite"/>
    </source>
</evidence>
<dbReference type="PATRIC" id="fig|33036.3.peg.1601"/>
<dbReference type="GO" id="GO:0008234">
    <property type="term" value="F:cysteine-type peptidase activity"/>
    <property type="evidence" value="ECO:0007669"/>
    <property type="project" value="UniProtKB-KW"/>
</dbReference>
<keyword evidence="6" id="KW-0812">Transmembrane</keyword>
<evidence type="ECO:0000256" key="1">
    <source>
        <dbReference type="ARBA" id="ARBA00007074"/>
    </source>
</evidence>
<dbReference type="InterPro" id="IPR000064">
    <property type="entry name" value="NLP_P60_dom"/>
</dbReference>
<feature type="region of interest" description="Disordered" evidence="5">
    <location>
        <begin position="68"/>
        <end position="102"/>
    </location>
</feature>
<reference evidence="9" key="1">
    <citation type="submission" date="2016-01" db="EMBL/GenBank/DDBJ databases">
        <authorList>
            <person name="Mitreva M."/>
            <person name="Pepin K.H."/>
            <person name="Mihindukulasuriya K.A."/>
            <person name="Fulton R."/>
            <person name="Fronick C."/>
            <person name="O'Laughlin M."/>
            <person name="Miner T."/>
            <person name="Herter B."/>
            <person name="Rosa B.A."/>
            <person name="Cordes M."/>
            <person name="Tomlinson C."/>
            <person name="Wollam A."/>
            <person name="Palsikar V.B."/>
            <person name="Mardis E.R."/>
            <person name="Wilson R.K."/>
        </authorList>
    </citation>
    <scope>NUCLEOTIDE SEQUENCE [LARGE SCALE GENOMIC DNA]</scope>
    <source>
        <strain evidence="9">MJR8151</strain>
    </source>
</reference>
<keyword evidence="4" id="KW-0788">Thiol protease</keyword>
<dbReference type="GO" id="GO:0006508">
    <property type="term" value="P:proteolysis"/>
    <property type="evidence" value="ECO:0007669"/>
    <property type="project" value="UniProtKB-KW"/>
</dbReference>
<proteinExistence type="inferred from homology"/>
<comment type="caution">
    <text evidence="8">The sequence shown here is derived from an EMBL/GenBank/DDBJ whole genome shotgun (WGS) entry which is preliminary data.</text>
</comment>
<evidence type="ECO:0000256" key="6">
    <source>
        <dbReference type="SAM" id="Phobius"/>
    </source>
</evidence>
<dbReference type="STRING" id="33036.HMPREF3200_01617"/>
<name>A0A133KB56_9FIRM</name>
<dbReference type="RefSeq" id="WP_036757780.1">
    <property type="nucleotide sequence ID" value="NZ_KQ955288.1"/>
</dbReference>
<keyword evidence="2" id="KW-0645">Protease</keyword>
<dbReference type="PANTHER" id="PTHR47053:SF1">
    <property type="entry name" value="MUREIN DD-ENDOPEPTIDASE MEPH-RELATED"/>
    <property type="match status" value="1"/>
</dbReference>
<evidence type="ECO:0000313" key="8">
    <source>
        <dbReference type="EMBL" id="KWZ76783.1"/>
    </source>
</evidence>
<dbReference type="Gene3D" id="3.90.1720.10">
    <property type="entry name" value="endopeptidase domain like (from Nostoc punctiforme)"/>
    <property type="match status" value="1"/>
</dbReference>
<feature type="region of interest" description="Disordered" evidence="5">
    <location>
        <begin position="128"/>
        <end position="161"/>
    </location>
</feature>